<dbReference type="Proteomes" id="UP001168972">
    <property type="component" value="Unassembled WGS sequence"/>
</dbReference>
<accession>A0AA39G0J8</accession>
<name>A0AA39G0J8_MICHY</name>
<dbReference type="AlphaFoldDB" id="A0AA39G0J8"/>
<keyword evidence="2" id="KW-1185">Reference proteome</keyword>
<evidence type="ECO:0000313" key="2">
    <source>
        <dbReference type="Proteomes" id="UP001168972"/>
    </source>
</evidence>
<dbReference type="EMBL" id="JAQQBR010000003">
    <property type="protein sequence ID" value="KAK0179279.1"/>
    <property type="molecule type" value="Genomic_DNA"/>
</dbReference>
<organism evidence="1 2">
    <name type="scientific">Microctonus hyperodae</name>
    <name type="common">Parasitoid wasp</name>
    <dbReference type="NCBI Taxonomy" id="165561"/>
    <lineage>
        <taxon>Eukaryota</taxon>
        <taxon>Metazoa</taxon>
        <taxon>Ecdysozoa</taxon>
        <taxon>Arthropoda</taxon>
        <taxon>Hexapoda</taxon>
        <taxon>Insecta</taxon>
        <taxon>Pterygota</taxon>
        <taxon>Neoptera</taxon>
        <taxon>Endopterygota</taxon>
        <taxon>Hymenoptera</taxon>
        <taxon>Apocrita</taxon>
        <taxon>Ichneumonoidea</taxon>
        <taxon>Braconidae</taxon>
        <taxon>Euphorinae</taxon>
        <taxon>Microctonus</taxon>
    </lineage>
</organism>
<reference evidence="1" key="1">
    <citation type="journal article" date="2023" name="bioRxiv">
        <title>Scaffold-level genome assemblies of two parasitoid biocontrol wasps reveal the parthenogenesis mechanism and an associated novel virus.</title>
        <authorList>
            <person name="Inwood S."/>
            <person name="Skelly J."/>
            <person name="Guhlin J."/>
            <person name="Harrop T."/>
            <person name="Goldson S."/>
            <person name="Dearden P."/>
        </authorList>
    </citation>
    <scope>NUCLEOTIDE SEQUENCE</scope>
    <source>
        <strain evidence="1">Lincoln</strain>
        <tissue evidence="1">Whole body</tissue>
    </source>
</reference>
<protein>
    <submittedName>
        <fullName evidence="1">Uncharacterized protein</fullName>
    </submittedName>
</protein>
<comment type="caution">
    <text evidence="1">The sequence shown here is derived from an EMBL/GenBank/DDBJ whole genome shotgun (WGS) entry which is preliminary data.</text>
</comment>
<proteinExistence type="predicted"/>
<gene>
    <name evidence="1" type="ORF">PV327_005044</name>
</gene>
<sequence length="142" mass="16196">MKGCPYYRQAVDIYANAQKSNKVTSIKFNNQNKDLECQQIRPPARHVSPTISYANIVNNKTSLPNINCENHDIQHADRYNNTYNTYNHNAQQFAEQHQSPPEWLTELKAELINTMASMINNLSSRMNTRIDGIIAELGITTA</sequence>
<reference evidence="1" key="2">
    <citation type="submission" date="2023-03" db="EMBL/GenBank/DDBJ databases">
        <authorList>
            <person name="Inwood S.N."/>
            <person name="Skelly J.G."/>
            <person name="Guhlin J."/>
            <person name="Harrop T.W.R."/>
            <person name="Goldson S.G."/>
            <person name="Dearden P.K."/>
        </authorList>
    </citation>
    <scope>NUCLEOTIDE SEQUENCE</scope>
    <source>
        <strain evidence="1">Lincoln</strain>
        <tissue evidence="1">Whole body</tissue>
    </source>
</reference>
<evidence type="ECO:0000313" key="1">
    <source>
        <dbReference type="EMBL" id="KAK0179279.1"/>
    </source>
</evidence>